<dbReference type="Proteomes" id="UP001500192">
    <property type="component" value="Unassembled WGS sequence"/>
</dbReference>
<dbReference type="InterPro" id="IPR038332">
    <property type="entry name" value="PPE_sf"/>
</dbReference>
<keyword evidence="3" id="KW-1185">Reference proteome</keyword>
<feature type="compositionally biased region" description="Gly residues" evidence="1">
    <location>
        <begin position="250"/>
        <end position="263"/>
    </location>
</feature>
<protein>
    <recommendedName>
        <fullName evidence="4">PPE domain-containing protein</fullName>
    </recommendedName>
</protein>
<evidence type="ECO:0000313" key="2">
    <source>
        <dbReference type="EMBL" id="GAA5157752.1"/>
    </source>
</evidence>
<feature type="compositionally biased region" description="Gly residues" evidence="1">
    <location>
        <begin position="379"/>
        <end position="409"/>
    </location>
</feature>
<sequence length="460" mass="45130">MGNGALIGQTVGTAIMPGTGTIIGTVAGGLYDLFSGPEAQQRQASVGGRTIDARQIWEQIHPGSSDSLHQGAGAAGQLQSVHDQRAQLIDEINKAMDAAWQGDASQQVQAGAHPLGIWLRDSASNLTKSQGYLTSQADAFDAAQRKVQEIAATPPHAGFVDHINPWSDKDDEIRKYNEQGQTNVEAFNAYYQASAQNAAGMPQFSAWQGNTFSDGNGKGDTGDTNGNGRIGNTPSTGNVGGYQPSNVGSIPGGGVGSIPGGSTGNLPGTSGSHFGTGTGTGSETGHGPGYQPNVPGSTYPGYQSPKWDDSTSAAGYRPSTSGTDFSSDFGPTGSGYGIGGTGGGFGSGSGGGFGPGGVGSIGAAGFGPAGSGSLGAGSSTGAGAGSGAAGGAAGAGRGLAGAGGAGAAGRAGTSGMAGMGHGGRGKGAEDEEHQTKYLVSEDPNELFGTDELTAPPVIGE</sequence>
<evidence type="ECO:0008006" key="4">
    <source>
        <dbReference type="Google" id="ProtNLM"/>
    </source>
</evidence>
<proteinExistence type="predicted"/>
<feature type="compositionally biased region" description="Gly residues" evidence="1">
    <location>
        <begin position="274"/>
        <end position="288"/>
    </location>
</feature>
<reference evidence="3" key="1">
    <citation type="journal article" date="2019" name="Int. J. Syst. Evol. Microbiol.">
        <title>The Global Catalogue of Microorganisms (GCM) 10K type strain sequencing project: providing services to taxonomists for standard genome sequencing and annotation.</title>
        <authorList>
            <consortium name="The Broad Institute Genomics Platform"/>
            <consortium name="The Broad Institute Genome Sequencing Center for Infectious Disease"/>
            <person name="Wu L."/>
            <person name="Ma J."/>
        </authorList>
    </citation>
    <scope>NUCLEOTIDE SEQUENCE [LARGE SCALE GENOMIC DNA]</scope>
    <source>
        <strain evidence="3">JCM 18054</strain>
    </source>
</reference>
<feature type="compositionally biased region" description="Low complexity" evidence="1">
    <location>
        <begin position="264"/>
        <end position="273"/>
    </location>
</feature>
<accession>A0ABP9Q738</accession>
<feature type="compositionally biased region" description="Low complexity" evidence="1">
    <location>
        <begin position="222"/>
        <end position="233"/>
    </location>
</feature>
<dbReference type="SUPFAM" id="SSF140459">
    <property type="entry name" value="PE/PPE dimer-like"/>
    <property type="match status" value="1"/>
</dbReference>
<feature type="compositionally biased region" description="Polar residues" evidence="1">
    <location>
        <begin position="310"/>
        <end position="326"/>
    </location>
</feature>
<dbReference type="Gene3D" id="1.20.1260.20">
    <property type="entry name" value="PPE superfamily"/>
    <property type="match status" value="1"/>
</dbReference>
<dbReference type="EMBL" id="BAABIB010000045">
    <property type="protein sequence ID" value="GAA5157752.1"/>
    <property type="molecule type" value="Genomic_DNA"/>
</dbReference>
<evidence type="ECO:0000313" key="3">
    <source>
        <dbReference type="Proteomes" id="UP001500192"/>
    </source>
</evidence>
<gene>
    <name evidence="2" type="ORF">GCM10023214_17790</name>
</gene>
<organism evidence="2 3">
    <name type="scientific">Amycolatopsis dongchuanensis</name>
    <dbReference type="NCBI Taxonomy" id="1070866"/>
    <lineage>
        <taxon>Bacteria</taxon>
        <taxon>Bacillati</taxon>
        <taxon>Actinomycetota</taxon>
        <taxon>Actinomycetes</taxon>
        <taxon>Pseudonocardiales</taxon>
        <taxon>Pseudonocardiaceae</taxon>
        <taxon>Amycolatopsis</taxon>
    </lineage>
</organism>
<comment type="caution">
    <text evidence="2">The sequence shown here is derived from an EMBL/GenBank/DDBJ whole genome shotgun (WGS) entry which is preliminary data.</text>
</comment>
<evidence type="ECO:0000256" key="1">
    <source>
        <dbReference type="SAM" id="MobiDB-lite"/>
    </source>
</evidence>
<feature type="region of interest" description="Disordered" evidence="1">
    <location>
        <begin position="205"/>
        <end position="330"/>
    </location>
</feature>
<name>A0ABP9Q738_9PSEU</name>
<dbReference type="RefSeq" id="WP_346053335.1">
    <property type="nucleotide sequence ID" value="NZ_BAABIB010000045.1"/>
</dbReference>
<feature type="region of interest" description="Disordered" evidence="1">
    <location>
        <begin position="379"/>
        <end position="460"/>
    </location>
</feature>